<keyword evidence="2" id="KW-0732">Signal</keyword>
<dbReference type="AlphaFoldDB" id="A0AAX4HJ78"/>
<evidence type="ECO:0000256" key="1">
    <source>
        <dbReference type="SAM" id="MobiDB-lite"/>
    </source>
</evidence>
<proteinExistence type="predicted"/>
<reference evidence="3 4" key="1">
    <citation type="submission" date="2023-11" db="EMBL/GenBank/DDBJ databases">
        <title>Peredibacter starrii A3.12.</title>
        <authorList>
            <person name="Mitchell R.J."/>
        </authorList>
    </citation>
    <scope>NUCLEOTIDE SEQUENCE [LARGE SCALE GENOMIC DNA]</scope>
    <source>
        <strain evidence="3 4">A3.12</strain>
    </source>
</reference>
<evidence type="ECO:0000313" key="3">
    <source>
        <dbReference type="EMBL" id="WPU63286.1"/>
    </source>
</evidence>
<feature type="region of interest" description="Disordered" evidence="1">
    <location>
        <begin position="37"/>
        <end position="57"/>
    </location>
</feature>
<dbReference type="PROSITE" id="PS51257">
    <property type="entry name" value="PROKAR_LIPOPROTEIN"/>
    <property type="match status" value="1"/>
</dbReference>
<evidence type="ECO:0000256" key="2">
    <source>
        <dbReference type="SAM" id="SignalP"/>
    </source>
</evidence>
<name>A0AAX4HJ78_9BACT</name>
<feature type="compositionally biased region" description="Low complexity" evidence="1">
    <location>
        <begin position="45"/>
        <end position="57"/>
    </location>
</feature>
<feature type="signal peptide" evidence="2">
    <location>
        <begin position="1"/>
        <end position="24"/>
    </location>
</feature>
<organism evidence="3 4">
    <name type="scientific">Peredibacter starrii</name>
    <dbReference type="NCBI Taxonomy" id="28202"/>
    <lineage>
        <taxon>Bacteria</taxon>
        <taxon>Pseudomonadati</taxon>
        <taxon>Bdellovibrionota</taxon>
        <taxon>Bacteriovoracia</taxon>
        <taxon>Bacteriovoracales</taxon>
        <taxon>Bacteriovoracaceae</taxon>
        <taxon>Peredibacter</taxon>
    </lineage>
</organism>
<sequence>MKKTKLSHLAVLLTLSCFSLSAEAFSLKKTTFSRVQTKPAPKPVAPTTTTTTTTTTPTVDPLLTRVFSATSPWNTPIGANPVYEPNSAAMMELVKLYVQQSGYSPVLGLNYKQWTSPLHFIDSTTAPKRTVYFDTAKVGYHEGFHNSVDPLGIGEVPNVPMPTWVWPDPKTDGHMIMYDTATGLIYEFSRFRWDSTGKALATRVAIFESTSEGTQVPFDGSRWWMKNVRGSGMPFIGGLVRYTEFQSGEIKHALSMAGPTNRLKKLASNTWTKELCAPMAARTDGWEIGDNTILEGARIQLNPNLDLDSLNLSADAKVVAKALQKYGAFMADNGMTFSIYFQNLGSNSYLWEQTQLGDLTKIPLSEFKVLQCNDIRTR</sequence>
<keyword evidence="4" id="KW-1185">Reference proteome</keyword>
<dbReference type="EMBL" id="CP139487">
    <property type="protein sequence ID" value="WPU63286.1"/>
    <property type="molecule type" value="Genomic_DNA"/>
</dbReference>
<evidence type="ECO:0000313" key="4">
    <source>
        <dbReference type="Proteomes" id="UP001324634"/>
    </source>
</evidence>
<feature type="chain" id="PRO_5043500623" evidence="2">
    <location>
        <begin position="25"/>
        <end position="378"/>
    </location>
</feature>
<dbReference type="RefSeq" id="WP_321389720.1">
    <property type="nucleotide sequence ID" value="NZ_CP139487.1"/>
</dbReference>
<dbReference type="Proteomes" id="UP001324634">
    <property type="component" value="Chromosome"/>
</dbReference>
<accession>A0AAX4HJ78</accession>
<dbReference type="KEGG" id="psti:SOO65_11380"/>
<protein>
    <submittedName>
        <fullName evidence="3">Uncharacterized protein</fullName>
    </submittedName>
</protein>
<gene>
    <name evidence="3" type="ORF">SOO65_11380</name>
</gene>